<evidence type="ECO:0000313" key="2">
    <source>
        <dbReference type="EMBL" id="AEH11324.1"/>
    </source>
</evidence>
<dbReference type="STRING" id="656024.FsymDg_4052"/>
<proteinExistence type="predicted"/>
<name>F8AW99_9ACTN</name>
<dbReference type="AlphaFoldDB" id="F8AW99"/>
<dbReference type="Pfam" id="PF05768">
    <property type="entry name" value="Glrx-like"/>
    <property type="match status" value="1"/>
</dbReference>
<dbReference type="RefSeq" id="WP_013875199.1">
    <property type="nucleotide sequence ID" value="NC_015656.1"/>
</dbReference>
<dbReference type="InterPro" id="IPR008554">
    <property type="entry name" value="Glutaredoxin-like"/>
</dbReference>
<dbReference type="SUPFAM" id="SSF52833">
    <property type="entry name" value="Thioredoxin-like"/>
    <property type="match status" value="1"/>
</dbReference>
<organism evidence="2 3">
    <name type="scientific">Candidatus Protofrankia datiscae</name>
    <dbReference type="NCBI Taxonomy" id="2716812"/>
    <lineage>
        <taxon>Bacteria</taxon>
        <taxon>Bacillati</taxon>
        <taxon>Actinomycetota</taxon>
        <taxon>Actinomycetes</taxon>
        <taxon>Frankiales</taxon>
        <taxon>Frankiaceae</taxon>
        <taxon>Protofrankia</taxon>
    </lineage>
</organism>
<protein>
    <submittedName>
        <fullName evidence="2">Glutaredoxin 2</fullName>
    </submittedName>
</protein>
<dbReference type="KEGG" id="fsy:FsymDg_4052"/>
<sequence length="117" mass="12131">MVRVSAGRGTGGGADGANGAAAGTGAGARAADRQITLLVRAGCHLCADARAAVIRVAADTGAGWTEVDVDTSAELADAYGDRVPVVLVDGREHGYWRVEEARLRRALTVGRWGWSRK</sequence>
<evidence type="ECO:0000313" key="3">
    <source>
        <dbReference type="Proteomes" id="UP000001549"/>
    </source>
</evidence>
<dbReference type="Gene3D" id="3.40.30.10">
    <property type="entry name" value="Glutaredoxin"/>
    <property type="match status" value="1"/>
</dbReference>
<reference evidence="2 3" key="1">
    <citation type="submission" date="2011-05" db="EMBL/GenBank/DDBJ databases">
        <title>Complete sequence of chromosome of Frankia symbiont of Datisca glomerata.</title>
        <authorList>
            <consortium name="US DOE Joint Genome Institute"/>
            <person name="Lucas S."/>
            <person name="Han J."/>
            <person name="Lapidus A."/>
            <person name="Cheng J.-F."/>
            <person name="Goodwin L."/>
            <person name="Pitluck S."/>
            <person name="Peters L."/>
            <person name="Mikhailova N."/>
            <person name="Chertkov O."/>
            <person name="Teshima H."/>
            <person name="Han C."/>
            <person name="Tapia R."/>
            <person name="Land M."/>
            <person name="Hauser L."/>
            <person name="Kyrpides N."/>
            <person name="Ivanova N."/>
            <person name="Pagani I."/>
            <person name="Berry A."/>
            <person name="Pawlowski K."/>
            <person name="Persson T."/>
            <person name="Vanden Heuvel B."/>
            <person name="Benson D."/>
            <person name="Woyke T."/>
        </authorList>
    </citation>
    <scope>NUCLEOTIDE SEQUENCE [LARGE SCALE GENOMIC DNA]</scope>
    <source>
        <strain evidence="3">4085684</strain>
    </source>
</reference>
<dbReference type="HOGENOM" id="CLU_125054_2_1_11"/>
<dbReference type="InterPro" id="IPR036249">
    <property type="entry name" value="Thioredoxin-like_sf"/>
</dbReference>
<dbReference type="EMBL" id="CP002801">
    <property type="protein sequence ID" value="AEH11324.1"/>
    <property type="molecule type" value="Genomic_DNA"/>
</dbReference>
<feature type="compositionally biased region" description="Gly residues" evidence="1">
    <location>
        <begin position="8"/>
        <end position="25"/>
    </location>
</feature>
<accession>F8AW99</accession>
<keyword evidence="3" id="KW-1185">Reference proteome</keyword>
<evidence type="ECO:0000256" key="1">
    <source>
        <dbReference type="SAM" id="MobiDB-lite"/>
    </source>
</evidence>
<dbReference type="eggNOG" id="COG0695">
    <property type="taxonomic scope" value="Bacteria"/>
</dbReference>
<gene>
    <name evidence="2" type="ordered locus">FsymDg_4052</name>
</gene>
<feature type="region of interest" description="Disordered" evidence="1">
    <location>
        <begin position="1"/>
        <end position="25"/>
    </location>
</feature>
<dbReference type="Proteomes" id="UP000001549">
    <property type="component" value="Chromosome"/>
</dbReference>